<protein>
    <submittedName>
        <fullName evidence="6">Methyltransferase domain-containing protein</fullName>
    </submittedName>
</protein>
<organism evidence="6 7">
    <name type="scientific">Streptomyces ramulosus</name>
    <dbReference type="NCBI Taxonomy" id="47762"/>
    <lineage>
        <taxon>Bacteria</taxon>
        <taxon>Bacillati</taxon>
        <taxon>Actinomycetota</taxon>
        <taxon>Actinomycetes</taxon>
        <taxon>Kitasatosporales</taxon>
        <taxon>Streptomycetaceae</taxon>
        <taxon>Streptomyces</taxon>
    </lineage>
</organism>
<dbReference type="Proteomes" id="UP001596241">
    <property type="component" value="Unassembled WGS sequence"/>
</dbReference>
<dbReference type="InterPro" id="IPR052190">
    <property type="entry name" value="Euk-Arch_PrmC-MTase"/>
</dbReference>
<dbReference type="InterPro" id="IPR029063">
    <property type="entry name" value="SAM-dependent_MTases_sf"/>
</dbReference>
<dbReference type="Gene3D" id="3.40.50.150">
    <property type="entry name" value="Vaccinia Virus protein VP39"/>
    <property type="match status" value="1"/>
</dbReference>
<evidence type="ECO:0000256" key="2">
    <source>
        <dbReference type="ARBA" id="ARBA00022679"/>
    </source>
</evidence>
<keyword evidence="3" id="KW-0949">S-adenosyl-L-methionine</keyword>
<evidence type="ECO:0000313" key="6">
    <source>
        <dbReference type="EMBL" id="MFC5893985.1"/>
    </source>
</evidence>
<sequence length="328" mass="35905">MLPNVMGVTYGAVFASPSMRSGLSPDHLPGRPKDDNSVRRCKQCRRDSGGSVSEVRSHLKSLERCNRAMTDPGRPRAFSMAGREWDLLDEVFPPVYSPSTGIALEFLGLAGPQAHRRPASLLEVGCGAGVIAVQAALAGGAVVAVDINEEAVENTRLNARRHGVADRVTAVHSDLFAAVGHGMRFDRIFWSSNYVLAPADYSYRSVRERAYVDPGYRTHRRYLTEAAQYVTEGGSVFLHFCDRGDLAGLEAIAEECGRRLRVVRSRTVPEGSDLVEHMLLEVLPVPSEADRRASGRCTGERIVVRDGRRAGHRVRAEAVAEARRSARV</sequence>
<proteinExistence type="predicted"/>
<keyword evidence="1 6" id="KW-0489">Methyltransferase</keyword>
<evidence type="ECO:0000256" key="1">
    <source>
        <dbReference type="ARBA" id="ARBA00022603"/>
    </source>
</evidence>
<dbReference type="SUPFAM" id="SSF53335">
    <property type="entry name" value="S-adenosyl-L-methionine-dependent methyltransferases"/>
    <property type="match status" value="1"/>
</dbReference>
<dbReference type="GO" id="GO:0008168">
    <property type="term" value="F:methyltransferase activity"/>
    <property type="evidence" value="ECO:0007669"/>
    <property type="project" value="UniProtKB-KW"/>
</dbReference>
<dbReference type="InterPro" id="IPR041698">
    <property type="entry name" value="Methyltransf_25"/>
</dbReference>
<keyword evidence="2" id="KW-0808">Transferase</keyword>
<evidence type="ECO:0000256" key="3">
    <source>
        <dbReference type="ARBA" id="ARBA00022691"/>
    </source>
</evidence>
<evidence type="ECO:0000256" key="4">
    <source>
        <dbReference type="SAM" id="MobiDB-lite"/>
    </source>
</evidence>
<feature type="domain" description="Methyltransferase" evidence="5">
    <location>
        <begin position="122"/>
        <end position="195"/>
    </location>
</feature>
<dbReference type="GO" id="GO:0032259">
    <property type="term" value="P:methylation"/>
    <property type="evidence" value="ECO:0007669"/>
    <property type="project" value="UniProtKB-KW"/>
</dbReference>
<dbReference type="Pfam" id="PF13649">
    <property type="entry name" value="Methyltransf_25"/>
    <property type="match status" value="1"/>
</dbReference>
<feature type="region of interest" description="Disordered" evidence="4">
    <location>
        <begin position="21"/>
        <end position="53"/>
    </location>
</feature>
<accession>A0ABW1FIB2</accession>
<dbReference type="CDD" id="cd02440">
    <property type="entry name" value="AdoMet_MTases"/>
    <property type="match status" value="1"/>
</dbReference>
<dbReference type="PANTHER" id="PTHR45875">
    <property type="entry name" value="METHYLTRANSFERASE N6AMT1"/>
    <property type="match status" value="1"/>
</dbReference>
<reference evidence="7" key="1">
    <citation type="journal article" date="2019" name="Int. J. Syst. Evol. Microbiol.">
        <title>The Global Catalogue of Microorganisms (GCM) 10K type strain sequencing project: providing services to taxonomists for standard genome sequencing and annotation.</title>
        <authorList>
            <consortium name="The Broad Institute Genomics Platform"/>
            <consortium name="The Broad Institute Genome Sequencing Center for Infectious Disease"/>
            <person name="Wu L."/>
            <person name="Ma J."/>
        </authorList>
    </citation>
    <scope>NUCLEOTIDE SEQUENCE [LARGE SCALE GENOMIC DNA]</scope>
    <source>
        <strain evidence="7">CGMCC 1.15809</strain>
    </source>
</reference>
<name>A0ABW1FIB2_9ACTN</name>
<evidence type="ECO:0000313" key="7">
    <source>
        <dbReference type="Proteomes" id="UP001596241"/>
    </source>
</evidence>
<dbReference type="RefSeq" id="WP_345091984.1">
    <property type="nucleotide sequence ID" value="NZ_BAAAWG010000019.1"/>
</dbReference>
<feature type="compositionally biased region" description="Basic and acidic residues" evidence="4">
    <location>
        <begin position="28"/>
        <end position="48"/>
    </location>
</feature>
<keyword evidence="7" id="KW-1185">Reference proteome</keyword>
<comment type="caution">
    <text evidence="6">The sequence shown here is derived from an EMBL/GenBank/DDBJ whole genome shotgun (WGS) entry which is preliminary data.</text>
</comment>
<evidence type="ECO:0000259" key="5">
    <source>
        <dbReference type="Pfam" id="PF13649"/>
    </source>
</evidence>
<gene>
    <name evidence="6" type="ORF">ACFP3M_14280</name>
</gene>
<dbReference type="EMBL" id="JBHSPW010000005">
    <property type="protein sequence ID" value="MFC5893985.1"/>
    <property type="molecule type" value="Genomic_DNA"/>
</dbReference>
<dbReference type="PANTHER" id="PTHR45875:SF1">
    <property type="entry name" value="METHYLTRANSFERASE N6AMT1"/>
    <property type="match status" value="1"/>
</dbReference>